<name>A0A2N7VIN6_9BURK</name>
<comment type="caution">
    <text evidence="2">The sequence shown here is derived from an EMBL/GenBank/DDBJ whole genome shotgun (WGS) entry which is preliminary data.</text>
</comment>
<gene>
    <name evidence="2" type="ORF">C0Z18_21300</name>
</gene>
<evidence type="ECO:0000313" key="3">
    <source>
        <dbReference type="Proteomes" id="UP000235616"/>
    </source>
</evidence>
<protein>
    <recommendedName>
        <fullName evidence="1">Iminophenyl-pyruvate dimer synthase domain-containing protein</fullName>
    </recommendedName>
</protein>
<dbReference type="InterPro" id="IPR026820">
    <property type="entry name" value="VioB/RebD_dom"/>
</dbReference>
<evidence type="ECO:0000313" key="2">
    <source>
        <dbReference type="EMBL" id="PMS17005.1"/>
    </source>
</evidence>
<dbReference type="AlphaFoldDB" id="A0A2N7VIN6"/>
<feature type="domain" description="Iminophenyl-pyruvate dimer synthase" evidence="1">
    <location>
        <begin position="42"/>
        <end position="261"/>
    </location>
</feature>
<reference evidence="2 3" key="1">
    <citation type="submission" date="2018-01" db="EMBL/GenBank/DDBJ databases">
        <title>Whole genome analyses suggest that Burkholderia sensu lato contains two further novel genera in the rhizoxinica-symbiotica group Mycetohabitans gen. nov., and Trinickia gen. nov.: implications for the evolution of diazotrophy and nodulation in the Burkholderiaceae.</title>
        <authorList>
            <person name="Estrada-de los Santos P."/>
            <person name="Palmer M."/>
            <person name="Chavez-Ramirez B."/>
            <person name="Beukes C."/>
            <person name="Steenkamp E.T."/>
            <person name="Hirsch A.M."/>
            <person name="Manyaka P."/>
            <person name="Maluk M."/>
            <person name="Lafos M."/>
            <person name="Crook M."/>
            <person name="Gross E."/>
            <person name="Simon M.F."/>
            <person name="Bueno dos Reis Junior F."/>
            <person name="Poole P.S."/>
            <person name="Venter S.N."/>
            <person name="James E.K."/>
        </authorList>
    </citation>
    <scope>NUCLEOTIDE SEQUENCE [LARGE SCALE GENOMIC DNA]</scope>
    <source>
        <strain evidence="2 3">GIMN1.004</strain>
    </source>
</reference>
<dbReference type="InterPro" id="IPR012347">
    <property type="entry name" value="Ferritin-like"/>
</dbReference>
<evidence type="ECO:0000259" key="1">
    <source>
        <dbReference type="Pfam" id="PF12902"/>
    </source>
</evidence>
<dbReference type="Proteomes" id="UP000235616">
    <property type="component" value="Unassembled WGS sequence"/>
</dbReference>
<sequence>MPDAATEYRPSIWDDYIMLKVRREIIDKLNAAADAGPVQESLKAAVQTELMTIPPYLTALFSIRDENFEARKLVHSVVVEEMLHMTLAANTLIAIGGDVPIVALGSSIRYPSTFPLDVDDGLVVGLASLTRPQIHDVFMAIERPDTTATLPGEGGSVPPIGPGSGYGSLGDFYNAVIEALKRLGPSVFAQPRLERQVVITDWFNYEIEGAPDGRVSSFESAQAVLEKIIAQGEGLQIRQDQIDPKDGDKTYAHYFKFGEIYYGKLLVPDDKAISGWSYTGGDVPLDTGLIVTLQNNAALSDYPPDSGAHIAGSAFYGAYCRLLRALEETFNGSPAKLDSALGIMFELKLVAQQVMQFAVSENAYAAPPFMPDHSRMEPVVRL</sequence>
<keyword evidence="3" id="KW-1185">Reference proteome</keyword>
<dbReference type="Gene3D" id="1.20.1260.10">
    <property type="match status" value="1"/>
</dbReference>
<organism evidence="2 3">
    <name type="scientific">Trinickia dabaoshanensis</name>
    <dbReference type="NCBI Taxonomy" id="564714"/>
    <lineage>
        <taxon>Bacteria</taxon>
        <taxon>Pseudomonadati</taxon>
        <taxon>Pseudomonadota</taxon>
        <taxon>Betaproteobacteria</taxon>
        <taxon>Burkholderiales</taxon>
        <taxon>Burkholderiaceae</taxon>
        <taxon>Trinickia</taxon>
    </lineage>
</organism>
<dbReference type="EMBL" id="PNYA01000021">
    <property type="protein sequence ID" value="PMS17005.1"/>
    <property type="molecule type" value="Genomic_DNA"/>
</dbReference>
<proteinExistence type="predicted"/>
<dbReference type="PANTHER" id="PTHR34400">
    <property type="match status" value="1"/>
</dbReference>
<dbReference type="PANTHER" id="PTHR34400:SF4">
    <property type="entry name" value="MEMBRANE PROTEIN"/>
    <property type="match status" value="1"/>
</dbReference>
<accession>A0A2N7VIN6</accession>
<dbReference type="Pfam" id="PF12902">
    <property type="entry name" value="Ferritin-like"/>
    <property type="match status" value="1"/>
</dbReference>